<dbReference type="PROSITE" id="PS51645">
    <property type="entry name" value="PHR_CRY_ALPHA_BETA"/>
    <property type="match status" value="1"/>
</dbReference>
<comment type="similarity">
    <text evidence="2">Belongs to the DNA photolyase class-1 family.</text>
</comment>
<feature type="binding site" evidence="6">
    <location>
        <begin position="380"/>
        <end position="382"/>
    </location>
    <ligand>
        <name>FAD</name>
        <dbReference type="ChEBI" id="CHEBI:57692"/>
    </ligand>
</feature>
<dbReference type="PROSITE" id="PS51257">
    <property type="entry name" value="PROKAR_LIPOPROTEIN"/>
    <property type="match status" value="1"/>
</dbReference>
<comment type="caution">
    <text evidence="10">The sequence shown here is derived from an EMBL/GenBank/DDBJ whole genome shotgun (WGS) entry which is preliminary data.</text>
</comment>
<feature type="site" description="Electron transfer via tryptophanyl radical" evidence="7">
    <location>
        <position position="390"/>
    </location>
</feature>
<feature type="binding site" evidence="6">
    <location>
        <begin position="241"/>
        <end position="245"/>
    </location>
    <ligand>
        <name>FAD</name>
        <dbReference type="ChEBI" id="CHEBI:57692"/>
    </ligand>
</feature>
<sequence>MMQVKTLVWFRADLRLDDNPALFSACQQGGVIACFLRPKQQWLQHDWGYNRIRYTERSVLDLQTELQQLNIPLLILEADDFRQQGSLLINLCQRLGIAQLFANEEPELNERQRDLGVQKACLEQGISCQFFHDQSLLPLGQVLKPDGTAYRVYSAFRKQIVQRIEQQPIQSLPAPSIQNKPELNCLLDGLPLIQLQPEFDVIQQRWSASEREALNQLECFTGEAIGLYEVQRDYPANEQGTSQLSHYLATGKLSIRRCWLQAQQIKISNPAQAASAQCWQDELIWREFYRHLLVLNPELCRYRAFKPVTEHIQWRQDAEALTRWQQGQTGFPLVDAAMRQLLTTGWMHNRLRMLVAVFLSKYLLIDWREGERWFMQHLIDADLASNNGGWQWAASTGTDAVPYFRLLSPYRQAERFDGQGEFIARFVPELAHLPAKQRIQPKGYVENYPAPMTDLKIGKDRMMARFKALQ</sequence>
<feature type="binding site" evidence="6">
    <location>
        <position position="279"/>
    </location>
    <ligand>
        <name>FAD</name>
        <dbReference type="ChEBI" id="CHEBI:57692"/>
    </ligand>
</feature>
<dbReference type="GO" id="GO:0003904">
    <property type="term" value="F:deoxyribodipyrimidine photo-lyase activity"/>
    <property type="evidence" value="ECO:0007669"/>
    <property type="project" value="TreeGrafter"/>
</dbReference>
<comment type="cofactor">
    <cofactor evidence="1">
        <name>(6R)-5,10-methylene-5,6,7,8-tetrahydrofolate</name>
        <dbReference type="ChEBI" id="CHEBI:15636"/>
    </cofactor>
</comment>
<dbReference type="PANTHER" id="PTHR11455:SF9">
    <property type="entry name" value="CRYPTOCHROME CIRCADIAN CLOCK 5 ISOFORM X1"/>
    <property type="match status" value="1"/>
</dbReference>
<protein>
    <recommendedName>
        <fullName evidence="9">Photolyase/cryptochrome alpha/beta domain-containing protein</fullName>
    </recommendedName>
</protein>
<feature type="site" description="Electron transfer via tryptophanyl radical" evidence="7">
    <location>
        <position position="367"/>
    </location>
</feature>
<evidence type="ECO:0000313" key="10">
    <source>
        <dbReference type="EMBL" id="OPX56459.1"/>
    </source>
</evidence>
<dbReference type="InterPro" id="IPR014729">
    <property type="entry name" value="Rossmann-like_a/b/a_fold"/>
</dbReference>
<dbReference type="EMBL" id="MTSM01000003">
    <property type="protein sequence ID" value="OPX56459.1"/>
    <property type="molecule type" value="Genomic_DNA"/>
</dbReference>
<dbReference type="AlphaFoldDB" id="A0A1T4QP97"/>
<evidence type="ECO:0000256" key="1">
    <source>
        <dbReference type="ARBA" id="ARBA00001932"/>
    </source>
</evidence>
<evidence type="ECO:0000313" key="11">
    <source>
        <dbReference type="Proteomes" id="UP000191418"/>
    </source>
</evidence>
<accession>A0A1T4QP97</accession>
<dbReference type="Gene3D" id="1.25.40.80">
    <property type="match status" value="1"/>
</dbReference>
<keyword evidence="4 6" id="KW-0274">FAD</keyword>
<dbReference type="PANTHER" id="PTHR11455">
    <property type="entry name" value="CRYPTOCHROME"/>
    <property type="match status" value="1"/>
</dbReference>
<dbReference type="GO" id="GO:0003677">
    <property type="term" value="F:DNA binding"/>
    <property type="evidence" value="ECO:0007669"/>
    <property type="project" value="TreeGrafter"/>
</dbReference>
<keyword evidence="5 8" id="KW-0157">Chromophore</keyword>
<feature type="domain" description="Photolyase/cryptochrome alpha/beta" evidence="9">
    <location>
        <begin position="4"/>
        <end position="136"/>
    </location>
</feature>
<name>A0A1T4QP97_9GAMM</name>
<feature type="binding site" evidence="6">
    <location>
        <begin position="282"/>
        <end position="289"/>
    </location>
    <ligand>
        <name>FAD</name>
        <dbReference type="ChEBI" id="CHEBI:57692"/>
    </ligand>
</feature>
<keyword evidence="11" id="KW-1185">Reference proteome</keyword>
<dbReference type="InterPro" id="IPR005101">
    <property type="entry name" value="Cryptochr/Photolyase_FAD-bd"/>
</dbReference>
<comment type="similarity">
    <text evidence="8">Belongs to the DNA photolyase family.</text>
</comment>
<dbReference type="InterPro" id="IPR036134">
    <property type="entry name" value="Crypto/Photolyase_FAD-like_sf"/>
</dbReference>
<reference evidence="10 11" key="1">
    <citation type="submission" date="2017-01" db="EMBL/GenBank/DDBJ databases">
        <title>Genome Sequencing of a Marine Spirillum, Oceanospirillum multiglobuliferum ATCC 33336, from Japan.</title>
        <authorList>
            <person name="Carney J.G."/>
            <person name="Trachtenberg A.M."/>
            <person name="Rheaume B.A."/>
            <person name="Linnane J.D."/>
            <person name="Pitts N.L."/>
            <person name="Mykles D.L."/>
            <person name="Maclea K.S."/>
        </authorList>
    </citation>
    <scope>NUCLEOTIDE SEQUENCE [LARGE SCALE GENOMIC DNA]</scope>
    <source>
        <strain evidence="10 11">ATCC 33336</strain>
    </source>
</reference>
<evidence type="ECO:0000256" key="8">
    <source>
        <dbReference type="RuleBase" id="RU004182"/>
    </source>
</evidence>
<dbReference type="InterPro" id="IPR006050">
    <property type="entry name" value="DNA_photolyase_N"/>
</dbReference>
<dbReference type="InterPro" id="IPR018394">
    <property type="entry name" value="DNA_photolyase_1_CS_C"/>
</dbReference>
<dbReference type="STRING" id="64969.SAMN02745127_01958"/>
<keyword evidence="3 6" id="KW-0285">Flavoprotein</keyword>
<dbReference type="OrthoDB" id="9772484at2"/>
<dbReference type="SUPFAM" id="SSF52425">
    <property type="entry name" value="Cryptochrome/photolyase, N-terminal domain"/>
    <property type="match status" value="1"/>
</dbReference>
<comment type="cofactor">
    <cofactor evidence="6">
        <name>FAD</name>
        <dbReference type="ChEBI" id="CHEBI:57692"/>
    </cofactor>
    <text evidence="6">Binds 1 FAD per subunit.</text>
</comment>
<evidence type="ECO:0000256" key="7">
    <source>
        <dbReference type="PIRSR" id="PIRSR602081-2"/>
    </source>
</evidence>
<evidence type="ECO:0000256" key="4">
    <source>
        <dbReference type="ARBA" id="ARBA00022827"/>
    </source>
</evidence>
<evidence type="ECO:0000256" key="2">
    <source>
        <dbReference type="ARBA" id="ARBA00005862"/>
    </source>
</evidence>
<evidence type="ECO:0000259" key="9">
    <source>
        <dbReference type="PROSITE" id="PS51645"/>
    </source>
</evidence>
<evidence type="ECO:0000256" key="3">
    <source>
        <dbReference type="ARBA" id="ARBA00022630"/>
    </source>
</evidence>
<organism evidence="10 11">
    <name type="scientific">Oceanospirillum multiglobuliferum</name>
    <dbReference type="NCBI Taxonomy" id="64969"/>
    <lineage>
        <taxon>Bacteria</taxon>
        <taxon>Pseudomonadati</taxon>
        <taxon>Pseudomonadota</taxon>
        <taxon>Gammaproteobacteria</taxon>
        <taxon>Oceanospirillales</taxon>
        <taxon>Oceanospirillaceae</taxon>
        <taxon>Oceanospirillum</taxon>
    </lineage>
</organism>
<dbReference type="GO" id="GO:0071949">
    <property type="term" value="F:FAD binding"/>
    <property type="evidence" value="ECO:0007669"/>
    <property type="project" value="TreeGrafter"/>
</dbReference>
<dbReference type="InterPro" id="IPR036155">
    <property type="entry name" value="Crypto/Photolyase_N_sf"/>
</dbReference>
<dbReference type="GO" id="GO:0009416">
    <property type="term" value="P:response to light stimulus"/>
    <property type="evidence" value="ECO:0007669"/>
    <property type="project" value="TreeGrafter"/>
</dbReference>
<dbReference type="Gene3D" id="3.40.50.620">
    <property type="entry name" value="HUPs"/>
    <property type="match status" value="1"/>
</dbReference>
<dbReference type="PRINTS" id="PR00147">
    <property type="entry name" value="DNAPHOTLYASE"/>
</dbReference>
<dbReference type="RefSeq" id="WP_078745549.1">
    <property type="nucleotide sequence ID" value="NZ_FUXG01000012.1"/>
</dbReference>
<dbReference type="SUPFAM" id="SSF48173">
    <property type="entry name" value="Cryptochrome/photolyase FAD-binding domain"/>
    <property type="match status" value="1"/>
</dbReference>
<evidence type="ECO:0000256" key="5">
    <source>
        <dbReference type="ARBA" id="ARBA00022991"/>
    </source>
</evidence>
<dbReference type="PROSITE" id="PS00394">
    <property type="entry name" value="DNA_PHOTOLYASES_1_1"/>
    <property type="match status" value="1"/>
</dbReference>
<dbReference type="InterPro" id="IPR002081">
    <property type="entry name" value="Cryptochrome/DNA_photolyase_1"/>
</dbReference>
<dbReference type="GO" id="GO:0006950">
    <property type="term" value="P:response to stress"/>
    <property type="evidence" value="ECO:0007669"/>
    <property type="project" value="UniProtKB-ARBA"/>
</dbReference>
<evidence type="ECO:0000256" key="6">
    <source>
        <dbReference type="PIRSR" id="PIRSR602081-1"/>
    </source>
</evidence>
<dbReference type="Pfam" id="PF03441">
    <property type="entry name" value="FAD_binding_7"/>
    <property type="match status" value="1"/>
</dbReference>
<dbReference type="Pfam" id="PF00875">
    <property type="entry name" value="DNA_photolyase"/>
    <property type="match status" value="1"/>
</dbReference>
<gene>
    <name evidence="10" type="ORF">BTE48_03260</name>
</gene>
<feature type="binding site" evidence="6">
    <location>
        <position position="228"/>
    </location>
    <ligand>
        <name>FAD</name>
        <dbReference type="ChEBI" id="CHEBI:57692"/>
    </ligand>
</feature>
<dbReference type="GO" id="GO:0006139">
    <property type="term" value="P:nucleobase-containing compound metabolic process"/>
    <property type="evidence" value="ECO:0007669"/>
    <property type="project" value="UniProtKB-ARBA"/>
</dbReference>
<dbReference type="Gene3D" id="1.10.579.10">
    <property type="entry name" value="DNA Cyclobutane Dipyrimidine Photolyase, subunit A, domain 3"/>
    <property type="match status" value="1"/>
</dbReference>
<feature type="site" description="Electron transfer via tryptophanyl radical" evidence="7">
    <location>
        <position position="314"/>
    </location>
</feature>
<proteinExistence type="inferred from homology"/>
<dbReference type="Proteomes" id="UP000191418">
    <property type="component" value="Unassembled WGS sequence"/>
</dbReference>